<comment type="caution">
    <text evidence="2">The sequence shown here is derived from an EMBL/GenBank/DDBJ whole genome shotgun (WGS) entry which is preliminary data.</text>
</comment>
<keyword evidence="1" id="KW-0732">Signal</keyword>
<evidence type="ECO:0000256" key="1">
    <source>
        <dbReference type="SAM" id="SignalP"/>
    </source>
</evidence>
<dbReference type="Proteomes" id="UP001139125">
    <property type="component" value="Unassembled WGS sequence"/>
</dbReference>
<feature type="signal peptide" evidence="1">
    <location>
        <begin position="1"/>
        <end position="19"/>
    </location>
</feature>
<organism evidence="2 3">
    <name type="scientific">Gracilimonas sediminicola</name>
    <dbReference type="NCBI Taxonomy" id="2952158"/>
    <lineage>
        <taxon>Bacteria</taxon>
        <taxon>Pseudomonadati</taxon>
        <taxon>Balneolota</taxon>
        <taxon>Balneolia</taxon>
        <taxon>Balneolales</taxon>
        <taxon>Balneolaceae</taxon>
        <taxon>Gracilimonas</taxon>
    </lineage>
</organism>
<evidence type="ECO:0008006" key="4">
    <source>
        <dbReference type="Google" id="ProtNLM"/>
    </source>
</evidence>
<protein>
    <recommendedName>
        <fullName evidence="4">Lipocalin-like domain-containing protein</fullName>
    </recommendedName>
</protein>
<keyword evidence="3" id="KW-1185">Reference proteome</keyword>
<gene>
    <name evidence="2" type="ORF">NM125_11160</name>
</gene>
<dbReference type="AlphaFoldDB" id="A0A9X2RHB5"/>
<evidence type="ECO:0000313" key="2">
    <source>
        <dbReference type="EMBL" id="MCP9292138.1"/>
    </source>
</evidence>
<dbReference type="PROSITE" id="PS51257">
    <property type="entry name" value="PROKAR_LIPOPROTEIN"/>
    <property type="match status" value="1"/>
</dbReference>
<reference evidence="2" key="1">
    <citation type="submission" date="2022-06" db="EMBL/GenBank/DDBJ databases">
        <title>Gracilimonas sp. CAU 1638 isolated from sea sediment.</title>
        <authorList>
            <person name="Kim W."/>
        </authorList>
    </citation>
    <scope>NUCLEOTIDE SEQUENCE</scope>
    <source>
        <strain evidence="2">CAU 1638</strain>
    </source>
</reference>
<feature type="chain" id="PRO_5040797422" description="Lipocalin-like domain-containing protein" evidence="1">
    <location>
        <begin position="20"/>
        <end position="168"/>
    </location>
</feature>
<proteinExistence type="predicted"/>
<dbReference type="EMBL" id="JANDBC010000002">
    <property type="protein sequence ID" value="MCP9292138.1"/>
    <property type="molecule type" value="Genomic_DNA"/>
</dbReference>
<evidence type="ECO:0000313" key="3">
    <source>
        <dbReference type="Proteomes" id="UP001139125"/>
    </source>
</evidence>
<sequence>MRIQLLSLALISVFSFVSCNIISDAPQLSGSEEVVYFSSFESKAELSGWKGGYKVIEDSPNGGGIKSAHISGGCVYPHFYRTLYPTQAEQWGINAWAKNLSNGGSITLENRTTDQSIYLSIQDDEWKQLSSDDLLAVKDGDEVILTLNAGGFVSSSMLVTSVEVTKGY</sequence>
<name>A0A9X2RHB5_9BACT</name>
<accession>A0A9X2RHB5</accession>
<dbReference type="RefSeq" id="WP_255135012.1">
    <property type="nucleotide sequence ID" value="NZ_JANDBC010000002.1"/>
</dbReference>